<name>A0A232ERQ9_9HYME</name>
<dbReference type="Pfam" id="PF13843">
    <property type="entry name" value="DDE_Tnp_1_7"/>
    <property type="match status" value="1"/>
</dbReference>
<dbReference type="EMBL" id="NNAY01002558">
    <property type="protein sequence ID" value="OXU21050.1"/>
    <property type="molecule type" value="Genomic_DNA"/>
</dbReference>
<gene>
    <name evidence="2" type="ORF">TSAR_000283</name>
</gene>
<feature type="domain" description="PiggyBac transposable element-derived protein" evidence="1">
    <location>
        <begin position="4"/>
        <end position="124"/>
    </location>
</feature>
<evidence type="ECO:0000313" key="3">
    <source>
        <dbReference type="Proteomes" id="UP000215335"/>
    </source>
</evidence>
<evidence type="ECO:0000313" key="2">
    <source>
        <dbReference type="EMBL" id="OXU21050.1"/>
    </source>
</evidence>
<dbReference type="OrthoDB" id="7699665at2759"/>
<dbReference type="PANTHER" id="PTHR47272">
    <property type="entry name" value="DDE_TNP_1_7 DOMAIN-CONTAINING PROTEIN"/>
    <property type="match status" value="1"/>
</dbReference>
<organism evidence="2 3">
    <name type="scientific">Trichomalopsis sarcophagae</name>
    <dbReference type="NCBI Taxonomy" id="543379"/>
    <lineage>
        <taxon>Eukaryota</taxon>
        <taxon>Metazoa</taxon>
        <taxon>Ecdysozoa</taxon>
        <taxon>Arthropoda</taxon>
        <taxon>Hexapoda</taxon>
        <taxon>Insecta</taxon>
        <taxon>Pterygota</taxon>
        <taxon>Neoptera</taxon>
        <taxon>Endopterygota</taxon>
        <taxon>Hymenoptera</taxon>
        <taxon>Apocrita</taxon>
        <taxon>Proctotrupomorpha</taxon>
        <taxon>Chalcidoidea</taxon>
        <taxon>Pteromalidae</taxon>
        <taxon>Pteromalinae</taxon>
        <taxon>Trichomalopsis</taxon>
    </lineage>
</organism>
<dbReference type="STRING" id="543379.A0A232ERQ9"/>
<dbReference type="PANTHER" id="PTHR47272:SF2">
    <property type="entry name" value="PIGGYBAC TRANSPOSABLE ELEMENT-DERIVED PROTEIN 3-LIKE"/>
    <property type="match status" value="1"/>
</dbReference>
<reference evidence="2 3" key="1">
    <citation type="journal article" date="2017" name="Curr. Biol.">
        <title>The Evolution of Venom by Co-option of Single-Copy Genes.</title>
        <authorList>
            <person name="Martinson E.O."/>
            <person name="Mrinalini"/>
            <person name="Kelkar Y.D."/>
            <person name="Chang C.H."/>
            <person name="Werren J.H."/>
        </authorList>
    </citation>
    <scope>NUCLEOTIDE SEQUENCE [LARGE SCALE GENOMIC DNA]</scope>
    <source>
        <strain evidence="2 3">Alberta</strain>
        <tissue evidence="2">Whole body</tissue>
    </source>
</reference>
<accession>A0A232ERQ9</accession>
<proteinExistence type="predicted"/>
<dbReference type="AlphaFoldDB" id="A0A232ERQ9"/>
<protein>
    <recommendedName>
        <fullName evidence="1">PiggyBac transposable element-derived protein domain-containing protein</fullName>
    </recommendedName>
</protein>
<comment type="caution">
    <text evidence="2">The sequence shown here is derived from an EMBL/GenBank/DDBJ whole genome shotgun (WGS) entry which is preliminary data.</text>
</comment>
<dbReference type="InterPro" id="IPR029526">
    <property type="entry name" value="PGBD"/>
</dbReference>
<sequence>MDFILHLQKLRLKCTGTIRKNRVKEKNILEKKAPRGTYIDSKPVSIVSTAAGVSPLSTSRRYSSEARSEIDIPFPQAFHLYNKFMGSVDVHDGHCNNVLPSIRSKKWTWVVFIRFIQASITNAHVIFNATRDGKKKVGIKELFRLLNMIFKKVKQVKHFINDLVAAY</sequence>
<evidence type="ECO:0000259" key="1">
    <source>
        <dbReference type="Pfam" id="PF13843"/>
    </source>
</evidence>
<keyword evidence="3" id="KW-1185">Reference proteome</keyword>
<dbReference type="Proteomes" id="UP000215335">
    <property type="component" value="Unassembled WGS sequence"/>
</dbReference>